<evidence type="ECO:0000313" key="3">
    <source>
        <dbReference type="EMBL" id="GAA4241379.1"/>
    </source>
</evidence>
<sequence>MTGSGPMTTPYFEELAERLRAGGVPADEVAGTVDDLAAYVAESGADPRDEFGEPEEFAARLAPSGGGAVPEPSVATPSEETASAETWRWTADAFHERRLLNRFGEEGWEVERVDSLGRFVSHRDIENPQRWEYRRETVLPARRAAAAERLAPDGWEPCGSWVCFEYFKRPKAASLGPEAELDDPPMAPARHIFWSRRFAIFIVCYSAFWIAMCAVWLLVAPGEDRSRFLLGCLVGAVLAVAMVVTVRWRQRAR</sequence>
<evidence type="ECO:0000313" key="4">
    <source>
        <dbReference type="Proteomes" id="UP001501710"/>
    </source>
</evidence>
<organism evidence="3 4">
    <name type="scientific">Actinomadura meridiana</name>
    <dbReference type="NCBI Taxonomy" id="559626"/>
    <lineage>
        <taxon>Bacteria</taxon>
        <taxon>Bacillati</taxon>
        <taxon>Actinomycetota</taxon>
        <taxon>Actinomycetes</taxon>
        <taxon>Streptosporangiales</taxon>
        <taxon>Thermomonosporaceae</taxon>
        <taxon>Actinomadura</taxon>
    </lineage>
</organism>
<feature type="transmembrane region" description="Helical" evidence="2">
    <location>
        <begin position="198"/>
        <end position="222"/>
    </location>
</feature>
<dbReference type="EMBL" id="BAABAS010000028">
    <property type="protein sequence ID" value="GAA4241379.1"/>
    <property type="molecule type" value="Genomic_DNA"/>
</dbReference>
<proteinExistence type="predicted"/>
<feature type="region of interest" description="Disordered" evidence="1">
    <location>
        <begin position="61"/>
        <end position="85"/>
    </location>
</feature>
<dbReference type="RefSeq" id="WP_344906344.1">
    <property type="nucleotide sequence ID" value="NZ_BAABAS010000028.1"/>
</dbReference>
<evidence type="ECO:0000256" key="1">
    <source>
        <dbReference type="SAM" id="MobiDB-lite"/>
    </source>
</evidence>
<evidence type="ECO:0000256" key="2">
    <source>
        <dbReference type="SAM" id="Phobius"/>
    </source>
</evidence>
<feature type="transmembrane region" description="Helical" evidence="2">
    <location>
        <begin position="228"/>
        <end position="248"/>
    </location>
</feature>
<evidence type="ECO:0008006" key="5">
    <source>
        <dbReference type="Google" id="ProtNLM"/>
    </source>
</evidence>
<keyword evidence="2" id="KW-0472">Membrane</keyword>
<accession>A0ABP8CN92</accession>
<protein>
    <recommendedName>
        <fullName evidence="5">DUF2812 domain-containing protein</fullName>
    </recommendedName>
</protein>
<keyword evidence="2" id="KW-0812">Transmembrane</keyword>
<gene>
    <name evidence="3" type="ORF">GCM10022254_69980</name>
</gene>
<comment type="caution">
    <text evidence="3">The sequence shown here is derived from an EMBL/GenBank/DDBJ whole genome shotgun (WGS) entry which is preliminary data.</text>
</comment>
<reference evidence="4" key="1">
    <citation type="journal article" date="2019" name="Int. J. Syst. Evol. Microbiol.">
        <title>The Global Catalogue of Microorganisms (GCM) 10K type strain sequencing project: providing services to taxonomists for standard genome sequencing and annotation.</title>
        <authorList>
            <consortium name="The Broad Institute Genomics Platform"/>
            <consortium name="The Broad Institute Genome Sequencing Center for Infectious Disease"/>
            <person name="Wu L."/>
            <person name="Ma J."/>
        </authorList>
    </citation>
    <scope>NUCLEOTIDE SEQUENCE [LARGE SCALE GENOMIC DNA]</scope>
    <source>
        <strain evidence="4">JCM 17440</strain>
    </source>
</reference>
<keyword evidence="4" id="KW-1185">Reference proteome</keyword>
<name>A0ABP8CN92_9ACTN</name>
<feature type="compositionally biased region" description="Polar residues" evidence="1">
    <location>
        <begin position="75"/>
        <end position="84"/>
    </location>
</feature>
<dbReference type="Proteomes" id="UP001501710">
    <property type="component" value="Unassembled WGS sequence"/>
</dbReference>
<keyword evidence="2" id="KW-1133">Transmembrane helix</keyword>